<dbReference type="Gene3D" id="2.60.470.10">
    <property type="entry name" value="Acid-sensing ion channels like domains"/>
    <property type="match status" value="1"/>
</dbReference>
<comment type="subcellular location">
    <subcellularLocation>
        <location evidence="1">Membrane</location>
        <topology evidence="1">Multi-pass membrane protein</topology>
    </subcellularLocation>
</comment>
<sequence>MNEMEEKTNFTVFAEDSDFHGVRQVTRANNGVPRRILWGLMLAVALGVLVYNTTQQVINFFKYDHITKLDITFVHELVFPALTICNVNKHRRTALTPRDILVMGPHLGMTDQYINLTHPEVYPENWARTMFEGTDWAALNETYKGQEYDLEDFYERTAHKFKDMVQYCRWEGNTCEDESWEEDYTHYSKCYTFNKAGDHPLKKAGSANGLQVVLYDESDEYIETDDSEDLGFKFLPHSPEEPPFLKEMGFGLAPGFHYLIALQQREIKGLGNPYTECEEDHKTEYYSNYSVPACRIECETELIYEECGCKLVESPGTHPVCTDKEYDCAENMLLEIEQSDMCLCQNPCHAIQYPFRMSFLELREATVEKLRKEHPIPNSLTA</sequence>
<dbReference type="OrthoDB" id="8065060at2759"/>
<comment type="similarity">
    <text evidence="11">Belongs to the amiloride-sensitive sodium channel (TC 1.A.6) family.</text>
</comment>
<keyword evidence="14" id="KW-1185">Reference proteome</keyword>
<comment type="caution">
    <text evidence="13">The sequence shown here is derived from an EMBL/GenBank/DDBJ whole genome shotgun (WGS) entry which is preliminary data.</text>
</comment>
<keyword evidence="6" id="KW-0915">Sodium</keyword>
<keyword evidence="10 11" id="KW-0407">Ion channel</keyword>
<evidence type="ECO:0000256" key="10">
    <source>
        <dbReference type="ARBA" id="ARBA00023303"/>
    </source>
</evidence>
<dbReference type="AlphaFoldDB" id="A0A7J7J929"/>
<dbReference type="InterPro" id="IPR001873">
    <property type="entry name" value="ENaC"/>
</dbReference>
<name>A0A7J7J929_BUGNE</name>
<proteinExistence type="inferred from homology"/>
<dbReference type="Pfam" id="PF00858">
    <property type="entry name" value="ASC"/>
    <property type="match status" value="1"/>
</dbReference>
<dbReference type="EMBL" id="VXIV02002897">
    <property type="protein sequence ID" value="KAF6022136.1"/>
    <property type="molecule type" value="Genomic_DNA"/>
</dbReference>
<organism evidence="13 14">
    <name type="scientific">Bugula neritina</name>
    <name type="common">Brown bryozoan</name>
    <name type="synonym">Sertularia neritina</name>
    <dbReference type="NCBI Taxonomy" id="10212"/>
    <lineage>
        <taxon>Eukaryota</taxon>
        <taxon>Metazoa</taxon>
        <taxon>Spiralia</taxon>
        <taxon>Lophotrochozoa</taxon>
        <taxon>Bryozoa</taxon>
        <taxon>Gymnolaemata</taxon>
        <taxon>Cheilostomatida</taxon>
        <taxon>Flustrina</taxon>
        <taxon>Buguloidea</taxon>
        <taxon>Bugulidae</taxon>
        <taxon>Bugula</taxon>
    </lineage>
</organism>
<gene>
    <name evidence="13" type="ORF">EB796_019564</name>
</gene>
<evidence type="ECO:0000313" key="13">
    <source>
        <dbReference type="EMBL" id="KAF6022136.1"/>
    </source>
</evidence>
<keyword evidence="7 11" id="KW-0406">Ion transport</keyword>
<protein>
    <submittedName>
        <fullName evidence="13">Uncharacterized protein</fullName>
    </submittedName>
</protein>
<accession>A0A7J7J929</accession>
<evidence type="ECO:0000256" key="2">
    <source>
        <dbReference type="ARBA" id="ARBA00022448"/>
    </source>
</evidence>
<keyword evidence="9 11" id="KW-0739">Sodium transport</keyword>
<keyword evidence="2 11" id="KW-0813">Transport</keyword>
<evidence type="ECO:0000256" key="8">
    <source>
        <dbReference type="ARBA" id="ARBA00023136"/>
    </source>
</evidence>
<evidence type="ECO:0000256" key="6">
    <source>
        <dbReference type="ARBA" id="ARBA00023053"/>
    </source>
</evidence>
<evidence type="ECO:0000256" key="9">
    <source>
        <dbReference type="ARBA" id="ARBA00023201"/>
    </source>
</evidence>
<dbReference type="GO" id="GO:0005886">
    <property type="term" value="C:plasma membrane"/>
    <property type="evidence" value="ECO:0007669"/>
    <property type="project" value="TreeGrafter"/>
</dbReference>
<keyword evidence="4 11" id="KW-0812">Transmembrane</keyword>
<keyword evidence="8 12" id="KW-0472">Membrane</keyword>
<dbReference type="GO" id="GO:0015280">
    <property type="term" value="F:ligand-gated sodium channel activity"/>
    <property type="evidence" value="ECO:0007669"/>
    <property type="project" value="TreeGrafter"/>
</dbReference>
<reference evidence="13" key="1">
    <citation type="submission" date="2020-06" db="EMBL/GenBank/DDBJ databases">
        <title>Draft genome of Bugula neritina, a colonial animal packing powerful symbionts and potential medicines.</title>
        <authorList>
            <person name="Rayko M."/>
        </authorList>
    </citation>
    <scope>NUCLEOTIDE SEQUENCE [LARGE SCALE GENOMIC DNA]</scope>
    <source>
        <strain evidence="13">Kwan_BN1</strain>
    </source>
</reference>
<dbReference type="PANTHER" id="PTHR11690:SF222">
    <property type="entry name" value="AMILORIDE-SENSITIVE SODIUM CHANNEL SUBUNIT GAMMA"/>
    <property type="match status" value="1"/>
</dbReference>
<evidence type="ECO:0000256" key="12">
    <source>
        <dbReference type="SAM" id="Phobius"/>
    </source>
</evidence>
<feature type="transmembrane region" description="Helical" evidence="12">
    <location>
        <begin position="36"/>
        <end position="54"/>
    </location>
</feature>
<dbReference type="Proteomes" id="UP000593567">
    <property type="component" value="Unassembled WGS sequence"/>
</dbReference>
<evidence type="ECO:0000256" key="11">
    <source>
        <dbReference type="RuleBase" id="RU000679"/>
    </source>
</evidence>
<evidence type="ECO:0000256" key="1">
    <source>
        <dbReference type="ARBA" id="ARBA00004141"/>
    </source>
</evidence>
<evidence type="ECO:0000256" key="7">
    <source>
        <dbReference type="ARBA" id="ARBA00023065"/>
    </source>
</evidence>
<dbReference type="PRINTS" id="PR01078">
    <property type="entry name" value="AMINACHANNEL"/>
</dbReference>
<keyword evidence="3 11" id="KW-0894">Sodium channel</keyword>
<keyword evidence="5 12" id="KW-1133">Transmembrane helix</keyword>
<evidence type="ECO:0000313" key="14">
    <source>
        <dbReference type="Proteomes" id="UP000593567"/>
    </source>
</evidence>
<evidence type="ECO:0000256" key="3">
    <source>
        <dbReference type="ARBA" id="ARBA00022461"/>
    </source>
</evidence>
<evidence type="ECO:0000256" key="5">
    <source>
        <dbReference type="ARBA" id="ARBA00022989"/>
    </source>
</evidence>
<evidence type="ECO:0000256" key="4">
    <source>
        <dbReference type="ARBA" id="ARBA00022692"/>
    </source>
</evidence>
<dbReference type="PANTHER" id="PTHR11690">
    <property type="entry name" value="AMILORIDE-SENSITIVE SODIUM CHANNEL-RELATED"/>
    <property type="match status" value="1"/>
</dbReference>